<dbReference type="SUPFAM" id="SSF50447">
    <property type="entry name" value="Translation proteins"/>
    <property type="match status" value="1"/>
</dbReference>
<dbReference type="EMBL" id="DRXH01000010">
    <property type="protein sequence ID" value="HHM43714.1"/>
    <property type="molecule type" value="Genomic_DNA"/>
</dbReference>
<dbReference type="InterPro" id="IPR050058">
    <property type="entry name" value="Ala-tRNA_ligase"/>
</dbReference>
<keyword evidence="4 12" id="KW-0436">Ligase</keyword>
<evidence type="ECO:0000256" key="4">
    <source>
        <dbReference type="ARBA" id="ARBA00022598"/>
    </source>
</evidence>
<accession>A0A7J3VRD9</accession>
<keyword evidence="6 12" id="KW-0547">Nucleotide-binding</keyword>
<dbReference type="InterPro" id="IPR012947">
    <property type="entry name" value="tRNA_SAD"/>
</dbReference>
<dbReference type="InterPro" id="IPR022429">
    <property type="entry name" value="Ala-tRNA_lgiase_arc"/>
</dbReference>
<dbReference type="Gene3D" id="3.30.930.10">
    <property type="entry name" value="Bira Bifunctional Protein, Domain 2"/>
    <property type="match status" value="1"/>
</dbReference>
<evidence type="ECO:0000256" key="5">
    <source>
        <dbReference type="ARBA" id="ARBA00022723"/>
    </source>
</evidence>
<dbReference type="Gene3D" id="3.10.310.40">
    <property type="match status" value="1"/>
</dbReference>
<keyword evidence="9 12" id="KW-0694">RNA-binding</keyword>
<gene>
    <name evidence="12" type="primary">alaS</name>
    <name evidence="14" type="ORF">ENM31_00245</name>
</gene>
<dbReference type="SMART" id="SM00863">
    <property type="entry name" value="tRNA_SAD"/>
    <property type="match status" value="1"/>
</dbReference>
<evidence type="ECO:0000256" key="8">
    <source>
        <dbReference type="ARBA" id="ARBA00022840"/>
    </source>
</evidence>
<dbReference type="InterPro" id="IPR018163">
    <property type="entry name" value="Thr/Ala-tRNA-synth_IIc_edit"/>
</dbReference>
<dbReference type="PANTHER" id="PTHR11777">
    <property type="entry name" value="ALANYL-TRNA SYNTHETASE"/>
    <property type="match status" value="1"/>
</dbReference>
<comment type="caution">
    <text evidence="14">The sequence shown here is derived from an EMBL/GenBank/DDBJ whole genome shotgun (WGS) entry which is preliminary data.</text>
</comment>
<comment type="subcellular location">
    <subcellularLocation>
        <location evidence="12">Cytoplasm</location>
    </subcellularLocation>
</comment>
<dbReference type="Gene3D" id="6.10.250.550">
    <property type="match status" value="1"/>
</dbReference>
<dbReference type="Gene3D" id="3.30.980.10">
    <property type="entry name" value="Threonyl-trna Synthetase, Chain A, domain 2"/>
    <property type="match status" value="1"/>
</dbReference>
<comment type="cofactor">
    <cofactor evidence="12">
        <name>Zn(2+)</name>
        <dbReference type="ChEBI" id="CHEBI:29105"/>
    </cofactor>
    <text evidence="12">Binds 1 zinc ion per subunit.</text>
</comment>
<dbReference type="PRINTS" id="PR00980">
    <property type="entry name" value="TRNASYNTHALA"/>
</dbReference>
<evidence type="ECO:0000256" key="2">
    <source>
        <dbReference type="ARBA" id="ARBA00022490"/>
    </source>
</evidence>
<keyword evidence="2 12" id="KW-0963">Cytoplasm</keyword>
<evidence type="ECO:0000259" key="13">
    <source>
        <dbReference type="PROSITE" id="PS50860"/>
    </source>
</evidence>
<dbReference type="HAMAP" id="MF_00036_A">
    <property type="entry name" value="Ala_tRNA_synth_A"/>
    <property type="match status" value="1"/>
</dbReference>
<dbReference type="AlphaFoldDB" id="A0A7J3VRD9"/>
<evidence type="ECO:0000313" key="14">
    <source>
        <dbReference type="EMBL" id="HHM43714.1"/>
    </source>
</evidence>
<dbReference type="GO" id="GO:0000049">
    <property type="term" value="F:tRNA binding"/>
    <property type="evidence" value="ECO:0007669"/>
    <property type="project" value="UniProtKB-KW"/>
</dbReference>
<evidence type="ECO:0000256" key="11">
    <source>
        <dbReference type="ARBA" id="ARBA00023146"/>
    </source>
</evidence>
<dbReference type="SUPFAM" id="SSF101353">
    <property type="entry name" value="Putative anticodon-binding domain of alanyl-tRNA synthetase (AlaRS)"/>
    <property type="match status" value="1"/>
</dbReference>
<dbReference type="InterPro" id="IPR045864">
    <property type="entry name" value="aa-tRNA-synth_II/BPL/LPL"/>
</dbReference>
<dbReference type="PANTHER" id="PTHR11777:SF9">
    <property type="entry name" value="ALANINE--TRNA LIGASE, CYTOPLASMIC"/>
    <property type="match status" value="1"/>
</dbReference>
<dbReference type="PROSITE" id="PS50860">
    <property type="entry name" value="AA_TRNA_LIGASE_II_ALA"/>
    <property type="match status" value="1"/>
</dbReference>
<feature type="binding site" evidence="12">
    <location>
        <position position="595"/>
    </location>
    <ligand>
        <name>Zn(2+)</name>
        <dbReference type="ChEBI" id="CHEBI:29105"/>
    </ligand>
</feature>
<keyword evidence="10 12" id="KW-0648">Protein biosynthesis</keyword>
<dbReference type="Pfam" id="PF07973">
    <property type="entry name" value="tRNA_SAD"/>
    <property type="match status" value="1"/>
</dbReference>
<name>A0A7J3VRD9_CALS0</name>
<feature type="binding site" evidence="12">
    <location>
        <position position="699"/>
    </location>
    <ligand>
        <name>Zn(2+)</name>
        <dbReference type="ChEBI" id="CHEBI:29105"/>
    </ligand>
</feature>
<dbReference type="FunFam" id="3.30.980.10:FF:000004">
    <property type="entry name" value="Alanine--tRNA ligase, cytoplasmic"/>
    <property type="match status" value="1"/>
</dbReference>
<keyword evidence="3 12" id="KW-0820">tRNA-binding</keyword>
<dbReference type="NCBIfam" id="TIGR03683">
    <property type="entry name" value="A-tRNA_syn_arch"/>
    <property type="match status" value="1"/>
</dbReference>
<evidence type="ECO:0000256" key="10">
    <source>
        <dbReference type="ARBA" id="ARBA00022917"/>
    </source>
</evidence>
<dbReference type="InterPro" id="IPR018162">
    <property type="entry name" value="Ala-tRNA-ligase_IIc_anticod-bd"/>
</dbReference>
<comment type="domain">
    <text evidence="12">Consists of three domains; the N-terminal catalytic domain, the editing domain and the C-terminal C-Ala domain. The editing domain removes incorrectly charged amino acids, while the C-Ala domain, along with tRNA(Ala), serves as a bridge to cooperatively bring together the editing and aminoacylation centers thus stimulating deacylation of misacylated tRNAs.</text>
</comment>
<dbReference type="EC" id="6.1.1.7" evidence="12"/>
<dbReference type="SUPFAM" id="SSF55186">
    <property type="entry name" value="ThrRS/AlaRS common domain"/>
    <property type="match status" value="1"/>
</dbReference>
<dbReference type="NCBIfam" id="TIGR00344">
    <property type="entry name" value="alaS"/>
    <property type="match status" value="1"/>
</dbReference>
<dbReference type="Gene3D" id="2.40.30.130">
    <property type="match status" value="1"/>
</dbReference>
<dbReference type="GO" id="GO:0002161">
    <property type="term" value="F:aminoacyl-tRNA deacylase activity"/>
    <property type="evidence" value="ECO:0007669"/>
    <property type="project" value="UniProtKB-ARBA"/>
</dbReference>
<dbReference type="InterPro" id="IPR018165">
    <property type="entry name" value="Ala-tRNA-synth_IIc_core"/>
</dbReference>
<sequence length="907" mass="100928">MPFDEAEYRLDFFLSNSFVRKQCRVCGEFFWTLDVGRETCGESPCVEYSFLERPYSRVRLSVRESRRRFIDFFAERGHQPVKPYPIVARWRTDLFLTDASIVDFQPWVTDGIAPPPANPLVVSQPCARLVDLDKIGLTFGRHLTVFEMGGHHAFNYPDRRVYWKDETTAYCHEFMTEVLGVAPTELVYKESWWSGGGNEGPCLEVIAGGLEVATLVFMQFKTLDGGRVETPIKTVDTGYGIERLAWFTQGTPSAFEAIYGELVSKVGGMLAVNRPPDSLLTRYAKHTGHVVPKAGVSVAELRRRVAELAGLSLDDVLSHIQPYERLCSGLDYSRAIAFIVSEGVVPSNVRTGYLARLLIRRAFRLLKTFQAEDRLLDLVNLQIDFWKNDFPHLDEMRDEVLEIVGHEVSKFRETLSRGVEAISRELRSSGRELSVDRLIQYYDDKGITPDVVAEVAAKAGLTVSIPENFYELVAARHIRETPQEKAGDLRIDVSKYPPTAKLYYEQPWSFSFKARVLGVENSHVILDATLFYPEGGGAVGDRGSLVFGGKQAAVVDTKSVGDVVVHKLDGPMPAVGEEVEGFVDAEHRLGVVRHHTATHILLGAVRRVLGRHAWQAGARKEADRGRLDVYHHKRITPEQVREIENLANKVVARRIPVLIKWQERNKAEEAYGFTLYQGGEVPLGNIRVVEIAGWDVEACGGLHCENTEDVGLIKVVSTGRIQDGVERLVFTAGPVSLARYQEVEADLQRVAETIQSPVEDVVKRVEELSDQHRALRKTFKKLVDSYVVLKAAEVRSIAIPVERALLYISEEEFDEEEYLTKLAAEVVKAEKPSVALVYAGSPTSKVACVVNVQAVEIGYRAGSIARLVCEAAGGKGGGTDTLGRGAAPRELLTAVISDIANLVKPRP</sequence>
<keyword evidence="11 12" id="KW-0030">Aminoacyl-tRNA synthetase</keyword>
<dbReference type="InterPro" id="IPR018164">
    <property type="entry name" value="Ala-tRNA-synth_IIc_N"/>
</dbReference>
<dbReference type="SUPFAM" id="SSF55681">
    <property type="entry name" value="Class II aaRS and biotin synthetases"/>
    <property type="match status" value="1"/>
</dbReference>
<reference evidence="14" key="1">
    <citation type="journal article" date="2020" name="mSystems">
        <title>Genome- and Community-Level Interaction Insights into Carbon Utilization and Element Cycling Functions of Hydrothermarchaeota in Hydrothermal Sediment.</title>
        <authorList>
            <person name="Zhou Z."/>
            <person name="Liu Y."/>
            <person name="Xu W."/>
            <person name="Pan J."/>
            <person name="Luo Z.H."/>
            <person name="Li M."/>
        </authorList>
    </citation>
    <scope>NUCLEOTIDE SEQUENCE [LARGE SCALE GENOMIC DNA]</scope>
    <source>
        <strain evidence="14">SpSt-1074</strain>
    </source>
</reference>
<dbReference type="Gene3D" id="3.30.54.20">
    <property type="match status" value="1"/>
</dbReference>
<dbReference type="Pfam" id="PF01411">
    <property type="entry name" value="tRNA-synt_2c"/>
    <property type="match status" value="1"/>
</dbReference>
<dbReference type="InterPro" id="IPR009000">
    <property type="entry name" value="Transl_B-barrel_sf"/>
</dbReference>
<evidence type="ECO:0000256" key="9">
    <source>
        <dbReference type="ARBA" id="ARBA00022884"/>
    </source>
</evidence>
<dbReference type="GO" id="GO:0005737">
    <property type="term" value="C:cytoplasm"/>
    <property type="evidence" value="ECO:0007669"/>
    <property type="project" value="UniProtKB-SubCell"/>
</dbReference>
<keyword evidence="8 12" id="KW-0067">ATP-binding</keyword>
<keyword evidence="5 12" id="KW-0479">Metal-binding</keyword>
<evidence type="ECO:0000256" key="1">
    <source>
        <dbReference type="ARBA" id="ARBA00008226"/>
    </source>
</evidence>
<dbReference type="GO" id="GO:0006419">
    <property type="term" value="P:alanyl-tRNA aminoacylation"/>
    <property type="evidence" value="ECO:0007669"/>
    <property type="project" value="UniProtKB-UniRule"/>
</dbReference>
<protein>
    <recommendedName>
        <fullName evidence="12">Alanine--tRNA ligase</fullName>
        <ecNumber evidence="12">6.1.1.7</ecNumber>
    </recommendedName>
    <alternativeName>
        <fullName evidence="12">Alanyl-tRNA synthetase</fullName>
        <shortName evidence="12">AlaRS</shortName>
    </alternativeName>
</protein>
<dbReference type="InterPro" id="IPR002318">
    <property type="entry name" value="Ala-tRNA-lgiase_IIc"/>
</dbReference>
<dbReference type="CDD" id="cd00673">
    <property type="entry name" value="AlaRS_core"/>
    <property type="match status" value="1"/>
</dbReference>
<dbReference type="GO" id="GO:0008270">
    <property type="term" value="F:zinc ion binding"/>
    <property type="evidence" value="ECO:0007669"/>
    <property type="project" value="UniProtKB-UniRule"/>
</dbReference>
<feature type="binding site" evidence="12">
    <location>
        <position position="599"/>
    </location>
    <ligand>
        <name>Zn(2+)</name>
        <dbReference type="ChEBI" id="CHEBI:29105"/>
    </ligand>
</feature>
<keyword evidence="7 12" id="KW-0862">Zinc</keyword>
<evidence type="ECO:0000256" key="3">
    <source>
        <dbReference type="ARBA" id="ARBA00022555"/>
    </source>
</evidence>
<comment type="catalytic activity">
    <reaction evidence="12">
        <text>tRNA(Ala) + L-alanine + ATP = L-alanyl-tRNA(Ala) + AMP + diphosphate</text>
        <dbReference type="Rhea" id="RHEA:12540"/>
        <dbReference type="Rhea" id="RHEA-COMP:9657"/>
        <dbReference type="Rhea" id="RHEA-COMP:9923"/>
        <dbReference type="ChEBI" id="CHEBI:30616"/>
        <dbReference type="ChEBI" id="CHEBI:33019"/>
        <dbReference type="ChEBI" id="CHEBI:57972"/>
        <dbReference type="ChEBI" id="CHEBI:78442"/>
        <dbReference type="ChEBI" id="CHEBI:78497"/>
        <dbReference type="ChEBI" id="CHEBI:456215"/>
        <dbReference type="EC" id="6.1.1.7"/>
    </reaction>
</comment>
<comment type="similarity">
    <text evidence="1 12">Belongs to the class-II aminoacyl-tRNA synthetase family.</text>
</comment>
<comment type="function">
    <text evidence="12">Catalyzes the attachment of alanine to tRNA(Ala) in a two-step reaction: alanine is first activated by ATP to form Ala-AMP and then transferred to the acceptor end of tRNA(Ala). Also edits incorrectly charged Ser-tRNA(Ala) and Gly-tRNA(Ala) via its editing domain.</text>
</comment>
<evidence type="ECO:0000256" key="12">
    <source>
        <dbReference type="HAMAP-Rule" id="MF_00036"/>
    </source>
</evidence>
<proteinExistence type="inferred from homology"/>
<feature type="domain" description="Alanyl-transfer RNA synthetases family profile" evidence="13">
    <location>
        <begin position="60"/>
        <end position="742"/>
    </location>
</feature>
<dbReference type="GO" id="GO:0004813">
    <property type="term" value="F:alanine-tRNA ligase activity"/>
    <property type="evidence" value="ECO:0007669"/>
    <property type="project" value="UniProtKB-UniRule"/>
</dbReference>
<evidence type="ECO:0000256" key="7">
    <source>
        <dbReference type="ARBA" id="ARBA00022833"/>
    </source>
</evidence>
<dbReference type="GO" id="GO:0005524">
    <property type="term" value="F:ATP binding"/>
    <property type="evidence" value="ECO:0007669"/>
    <property type="project" value="UniProtKB-UniRule"/>
</dbReference>
<evidence type="ECO:0000256" key="6">
    <source>
        <dbReference type="ARBA" id="ARBA00022741"/>
    </source>
</evidence>
<organism evidence="14">
    <name type="scientific">Caldiarchaeum subterraneum</name>
    <dbReference type="NCBI Taxonomy" id="311458"/>
    <lineage>
        <taxon>Archaea</taxon>
        <taxon>Nitrososphaerota</taxon>
        <taxon>Candidatus Caldarchaeales</taxon>
        <taxon>Candidatus Caldarchaeaceae</taxon>
        <taxon>Candidatus Caldarchaeum</taxon>
    </lineage>
</organism>
<feature type="binding site" evidence="12">
    <location>
        <position position="703"/>
    </location>
    <ligand>
        <name>Zn(2+)</name>
        <dbReference type="ChEBI" id="CHEBI:29105"/>
    </ligand>
</feature>